<evidence type="ECO:0000313" key="2">
    <source>
        <dbReference type="Proteomes" id="UP000183253"/>
    </source>
</evidence>
<sequence>MTPSLHTFIQALQTPEIAFATLTDARPVTEAGGIPQLTRTTRFAEAEIAWRGRRWLLSLPLSPAALASVERTASQAGRLNTEWLAEYRLLRGELLWVDAEEHPQTCDLVLQHLPAGRSFAEALLTEPAGRLLEGLDALQSALRELGFSHNNLRADNLRWIGSRFIPLRYHDANFGTPDSDAGAFETLRRQVREAGGPMQVSDVAADYIPQRRLTGHRWTSHVFEGLVCVEDEGGFGFVDTDNNPVIASRFTWAGDFREGRAEVETPGGMGLIDRNGNYVIPPEYEIVDYSPTESIVRVRQNGRWAEFDYLGQRLTEFGTNNEETSITEPVPVAVR</sequence>
<name>A0A1H4EE14_9BACT</name>
<proteinExistence type="predicted"/>
<dbReference type="Proteomes" id="UP000183253">
    <property type="component" value="Unassembled WGS sequence"/>
</dbReference>
<evidence type="ECO:0000313" key="1">
    <source>
        <dbReference type="EMBL" id="SEA83291.1"/>
    </source>
</evidence>
<protein>
    <submittedName>
        <fullName evidence="1">WG containing repeat-containing protein</fullName>
    </submittedName>
</protein>
<dbReference type="STRING" id="1033731.SAMN05444145_10753"/>
<accession>A0A1H4EE14</accession>
<dbReference type="EMBL" id="FNRI01000007">
    <property type="protein sequence ID" value="SEA83291.1"/>
    <property type="molecule type" value="Genomic_DNA"/>
</dbReference>
<dbReference type="PANTHER" id="PTHR37841">
    <property type="entry name" value="GLR2918 PROTEIN"/>
    <property type="match status" value="1"/>
</dbReference>
<keyword evidence="2" id="KW-1185">Reference proteome</keyword>
<dbReference type="RefSeq" id="WP_010265224.1">
    <property type="nucleotide sequence ID" value="NZ_CAEG01000016.1"/>
</dbReference>
<organism evidence="1 2">
    <name type="scientific">Alistipes timonensis JC136</name>
    <dbReference type="NCBI Taxonomy" id="1033731"/>
    <lineage>
        <taxon>Bacteria</taxon>
        <taxon>Pseudomonadati</taxon>
        <taxon>Bacteroidota</taxon>
        <taxon>Bacteroidia</taxon>
        <taxon>Bacteroidales</taxon>
        <taxon>Rikenellaceae</taxon>
        <taxon>Alistipes</taxon>
    </lineage>
</organism>
<reference evidence="1 2" key="1">
    <citation type="submission" date="2016-10" db="EMBL/GenBank/DDBJ databases">
        <authorList>
            <person name="de Groot N.N."/>
        </authorList>
    </citation>
    <scope>NUCLEOTIDE SEQUENCE [LARGE SCALE GENOMIC DNA]</scope>
    <source>
        <strain evidence="1 2">DSM 25383</strain>
    </source>
</reference>
<dbReference type="AlphaFoldDB" id="A0A1H4EE14"/>
<dbReference type="PANTHER" id="PTHR37841:SF1">
    <property type="entry name" value="DUF3298 DOMAIN-CONTAINING PROTEIN"/>
    <property type="match status" value="1"/>
</dbReference>
<dbReference type="InterPro" id="IPR032774">
    <property type="entry name" value="WG_beta_rep"/>
</dbReference>
<dbReference type="Pfam" id="PF14903">
    <property type="entry name" value="WG_beta_rep"/>
    <property type="match status" value="2"/>
</dbReference>
<dbReference type="OrthoDB" id="1000746at2"/>
<gene>
    <name evidence="1" type="ORF">SAMN05444145_10753</name>
</gene>